<dbReference type="NCBIfam" id="TIGR00026">
    <property type="entry name" value="hi_GC_TIGR00026"/>
    <property type="match status" value="1"/>
</dbReference>
<comment type="caution">
    <text evidence="5">The sequence shown here is derived from an EMBL/GenBank/DDBJ whole genome shotgun (WGS) entry which is preliminary data.</text>
</comment>
<name>A0ABN1YK43_9ACTN</name>
<gene>
    <name evidence="5" type="ORF">GCM10009639_70450</name>
</gene>
<feature type="region of interest" description="Disordered" evidence="3">
    <location>
        <begin position="1"/>
        <end position="22"/>
    </location>
</feature>
<dbReference type="InterPro" id="IPR012349">
    <property type="entry name" value="Split_barrel_FMN-bd"/>
</dbReference>
<dbReference type="PANTHER" id="PTHR39428">
    <property type="entry name" value="F420H(2)-DEPENDENT QUINONE REDUCTASE RV1261C"/>
    <property type="match status" value="1"/>
</dbReference>
<dbReference type="EMBL" id="BAAAKJ010000547">
    <property type="protein sequence ID" value="GAA1416202.1"/>
    <property type="molecule type" value="Genomic_DNA"/>
</dbReference>
<protein>
    <submittedName>
        <fullName evidence="5">Nitroreductase/quinone reductase family protein</fullName>
    </submittedName>
</protein>
<dbReference type="SUPFAM" id="SSF50475">
    <property type="entry name" value="FMN-binding split barrel"/>
    <property type="match status" value="1"/>
</dbReference>
<dbReference type="PANTHER" id="PTHR39428:SF1">
    <property type="entry name" value="F420H(2)-DEPENDENT QUINONE REDUCTASE RV1261C"/>
    <property type="match status" value="1"/>
</dbReference>
<reference evidence="5 6" key="1">
    <citation type="journal article" date="2019" name="Int. J. Syst. Evol. Microbiol.">
        <title>The Global Catalogue of Microorganisms (GCM) 10K type strain sequencing project: providing services to taxonomists for standard genome sequencing and annotation.</title>
        <authorList>
            <consortium name="The Broad Institute Genomics Platform"/>
            <consortium name="The Broad Institute Genome Sequencing Center for Infectious Disease"/>
            <person name="Wu L."/>
            <person name="Ma J."/>
        </authorList>
    </citation>
    <scope>NUCLEOTIDE SEQUENCE [LARGE SCALE GENOMIC DNA]</scope>
    <source>
        <strain evidence="5 6">JCM 12393</strain>
    </source>
</reference>
<dbReference type="InterPro" id="IPR004378">
    <property type="entry name" value="F420H2_quin_Rdtase"/>
</dbReference>
<dbReference type="Proteomes" id="UP001499863">
    <property type="component" value="Unassembled WGS sequence"/>
</dbReference>
<dbReference type="Pfam" id="PF04075">
    <property type="entry name" value="F420H2_quin_red"/>
    <property type="match status" value="1"/>
</dbReference>
<evidence type="ECO:0000256" key="3">
    <source>
        <dbReference type="SAM" id="MobiDB-lite"/>
    </source>
</evidence>
<feature type="domain" description="Hemerythrin-like" evidence="4">
    <location>
        <begin position="167"/>
        <end position="301"/>
    </location>
</feature>
<keyword evidence="6" id="KW-1185">Reference proteome</keyword>
<comment type="similarity">
    <text evidence="1">Belongs to the F420H(2)-dependent quinone reductase family.</text>
</comment>
<feature type="region of interest" description="Disordered" evidence="3">
    <location>
        <begin position="302"/>
        <end position="336"/>
    </location>
</feature>
<dbReference type="InterPro" id="IPR012312">
    <property type="entry name" value="Hemerythrin-like"/>
</dbReference>
<dbReference type="Gene3D" id="2.30.110.10">
    <property type="entry name" value="Electron Transport, Fmn-binding Protein, Chain A"/>
    <property type="match status" value="1"/>
</dbReference>
<evidence type="ECO:0000313" key="6">
    <source>
        <dbReference type="Proteomes" id="UP001499863"/>
    </source>
</evidence>
<organism evidence="5 6">
    <name type="scientific">Kitasatospora putterlickiae</name>
    <dbReference type="NCBI Taxonomy" id="221725"/>
    <lineage>
        <taxon>Bacteria</taxon>
        <taxon>Bacillati</taxon>
        <taxon>Actinomycetota</taxon>
        <taxon>Actinomycetes</taxon>
        <taxon>Kitasatosporales</taxon>
        <taxon>Streptomycetaceae</taxon>
        <taxon>Kitasatospora</taxon>
    </lineage>
</organism>
<dbReference type="Pfam" id="PF01814">
    <property type="entry name" value="Hemerythrin"/>
    <property type="match status" value="1"/>
</dbReference>
<evidence type="ECO:0000313" key="5">
    <source>
        <dbReference type="EMBL" id="GAA1416202.1"/>
    </source>
</evidence>
<dbReference type="CDD" id="cd12108">
    <property type="entry name" value="Hr-like"/>
    <property type="match status" value="1"/>
</dbReference>
<evidence type="ECO:0000256" key="2">
    <source>
        <dbReference type="ARBA" id="ARBA00049106"/>
    </source>
</evidence>
<comment type="catalytic activity">
    <reaction evidence="2">
        <text>oxidized coenzyme F420-(gamma-L-Glu)(n) + a quinol + H(+) = reduced coenzyme F420-(gamma-L-Glu)(n) + a quinone</text>
        <dbReference type="Rhea" id="RHEA:39663"/>
        <dbReference type="Rhea" id="RHEA-COMP:12939"/>
        <dbReference type="Rhea" id="RHEA-COMP:14378"/>
        <dbReference type="ChEBI" id="CHEBI:15378"/>
        <dbReference type="ChEBI" id="CHEBI:24646"/>
        <dbReference type="ChEBI" id="CHEBI:132124"/>
        <dbReference type="ChEBI" id="CHEBI:133980"/>
        <dbReference type="ChEBI" id="CHEBI:139511"/>
    </reaction>
</comment>
<feature type="compositionally biased region" description="Pro residues" evidence="3">
    <location>
        <begin position="305"/>
        <end position="336"/>
    </location>
</feature>
<accession>A0ABN1YK43</accession>
<evidence type="ECO:0000259" key="4">
    <source>
        <dbReference type="Pfam" id="PF01814"/>
    </source>
</evidence>
<sequence>MPMSSSSFDSSGSSDVTPSPDSFNQTVIEEFRANGGRVGGPFEGGDLLLLTTVGVRSGREHTVPLGFVRAEGLLLVVASAAGAAEDPQWYRNLLARPVVRVELGEEAFDAIAVPAEGARRDRLFAAVVRAAPGYGDYQRHTERVLPVVVLEHTGADVPPREIAGLADRILEAHDWLRAQLRHLRAETEAHFADGGGARVPSLGLQIRQHCLAFCQGLTAHHSGEDRGVFPALARSHPQLRGVLERLAEEHRTLSGLKDGLAALVAGIGTAEPGAFRAELARMTAALEAHLAHEERELLPALAGIPFPPAPAPAPATAPSPAPEPSPEPSPTAAPHR</sequence>
<evidence type="ECO:0000256" key="1">
    <source>
        <dbReference type="ARBA" id="ARBA00008710"/>
    </source>
</evidence>
<dbReference type="Gene3D" id="1.20.120.520">
    <property type="entry name" value="nmb1532 protein domain like"/>
    <property type="match status" value="1"/>
</dbReference>
<proteinExistence type="inferred from homology"/>